<accession>A0AAU9ING4</accession>
<feature type="region of interest" description="Disordered" evidence="3">
    <location>
        <begin position="149"/>
        <end position="179"/>
    </location>
</feature>
<evidence type="ECO:0000313" key="5">
    <source>
        <dbReference type="Proteomes" id="UP001162131"/>
    </source>
</evidence>
<dbReference type="InterPro" id="IPR015915">
    <property type="entry name" value="Kelch-typ_b-propeller"/>
</dbReference>
<dbReference type="EMBL" id="CAJZBQ010000003">
    <property type="protein sequence ID" value="CAG9311020.1"/>
    <property type="molecule type" value="Genomic_DNA"/>
</dbReference>
<dbReference type="PANTHER" id="PTHR46093:SF18">
    <property type="entry name" value="FIBRONECTIN TYPE-III DOMAIN-CONTAINING PROTEIN"/>
    <property type="match status" value="1"/>
</dbReference>
<organism evidence="4 5">
    <name type="scientific">Blepharisma stoltei</name>
    <dbReference type="NCBI Taxonomy" id="1481888"/>
    <lineage>
        <taxon>Eukaryota</taxon>
        <taxon>Sar</taxon>
        <taxon>Alveolata</taxon>
        <taxon>Ciliophora</taxon>
        <taxon>Postciliodesmatophora</taxon>
        <taxon>Heterotrichea</taxon>
        <taxon>Heterotrichida</taxon>
        <taxon>Blepharismidae</taxon>
        <taxon>Blepharisma</taxon>
    </lineage>
</organism>
<dbReference type="Proteomes" id="UP001162131">
    <property type="component" value="Unassembled WGS sequence"/>
</dbReference>
<proteinExistence type="predicted"/>
<dbReference type="Pfam" id="PF24681">
    <property type="entry name" value="Kelch_KLHDC2_KLHL20_DRC7"/>
    <property type="match status" value="2"/>
</dbReference>
<dbReference type="PANTHER" id="PTHR46093">
    <property type="entry name" value="ACYL-COA-BINDING DOMAIN-CONTAINING PROTEIN 5"/>
    <property type="match status" value="1"/>
</dbReference>
<name>A0AAU9ING4_9CILI</name>
<evidence type="ECO:0000256" key="2">
    <source>
        <dbReference type="ARBA" id="ARBA00022737"/>
    </source>
</evidence>
<dbReference type="AlphaFoldDB" id="A0AAU9ING4"/>
<comment type="caution">
    <text evidence="4">The sequence shown here is derived from an EMBL/GenBank/DDBJ whole genome shotgun (WGS) entry which is preliminary data.</text>
</comment>
<evidence type="ECO:0008006" key="6">
    <source>
        <dbReference type="Google" id="ProtNLM"/>
    </source>
</evidence>
<evidence type="ECO:0000256" key="3">
    <source>
        <dbReference type="SAM" id="MobiDB-lite"/>
    </source>
</evidence>
<gene>
    <name evidence="4" type="ORF">BSTOLATCC_MIC2726</name>
</gene>
<feature type="compositionally biased region" description="Low complexity" evidence="3">
    <location>
        <begin position="159"/>
        <end position="169"/>
    </location>
</feature>
<sequence>MERSQIRKKKGSDVVPFRLVTYTPSIETQLLVTSRKEFRIRVPTSPVHSARPHIENSSYSSNLSGKISPTNELLVDFKSNISDQGKVLSPTFDENINRLQGLHWMRSLNSRLSLPSASSQKSVSITKILQDQLRGDSVVPKSNIHSLLLPQNTEKKAQNNNKNVSKVSNESPKEKKRKETTLVHWSLKATMGSKPNSSEGSTLVVINRKIYIFGARLNRTDLNELDMITGVWRRVNSNYTPNGRLGCSLVVYKRKMISFGGYTGHSQNLGIRRCSSKIYVLSMDTMNWQRYHGGGSSPSPRRNHSCTILGKCMLVYGGVDQYSHPLADLYLFDIKNKEWSLPDVKVHGDPGPRSHCTFTAVFNETLKSNFDILLFNVPKLKQELNILNSGFYLFGGLDMDGHAINALHGLYVREGQLVWSEVEYFGKPPSPRYSHSACSMSEKLFIYGGRNDQLFKETGDSCLGDLYIFNVEHLLWENVQVHGNIPEARWSHCMCTYGTRILVFGGMTHKKFMNADLYSLETNSDYVEELIKYDKEKYVPPSVETYASIGRGFKSFLQKFMDQKTEKPKEENE</sequence>
<dbReference type="SUPFAM" id="SSF117281">
    <property type="entry name" value="Kelch motif"/>
    <property type="match status" value="2"/>
</dbReference>
<evidence type="ECO:0000256" key="1">
    <source>
        <dbReference type="ARBA" id="ARBA00022441"/>
    </source>
</evidence>
<reference evidence="4" key="1">
    <citation type="submission" date="2021-09" db="EMBL/GenBank/DDBJ databases">
        <authorList>
            <consortium name="AG Swart"/>
            <person name="Singh M."/>
            <person name="Singh A."/>
            <person name="Seah K."/>
            <person name="Emmerich C."/>
        </authorList>
    </citation>
    <scope>NUCLEOTIDE SEQUENCE</scope>
    <source>
        <strain evidence="4">ATCC30299</strain>
    </source>
</reference>
<keyword evidence="1" id="KW-0880">Kelch repeat</keyword>
<dbReference type="Gene3D" id="2.120.10.80">
    <property type="entry name" value="Kelch-type beta propeller"/>
    <property type="match status" value="2"/>
</dbReference>
<evidence type="ECO:0000313" key="4">
    <source>
        <dbReference type="EMBL" id="CAG9311020.1"/>
    </source>
</evidence>
<protein>
    <recommendedName>
        <fullName evidence="6">Kelch repeat-containing protein</fullName>
    </recommendedName>
</protein>
<keyword evidence="2" id="KW-0677">Repeat</keyword>
<keyword evidence="5" id="KW-1185">Reference proteome</keyword>